<dbReference type="InterPro" id="IPR036113">
    <property type="entry name" value="Asp/Glu-ADT_sf_sub_c"/>
</dbReference>
<reference evidence="1" key="1">
    <citation type="submission" date="2016-10" db="EMBL/GenBank/DDBJ databases">
        <authorList>
            <person name="de Groot N.N."/>
        </authorList>
    </citation>
    <scope>NUCLEOTIDE SEQUENCE</scope>
</reference>
<dbReference type="PANTHER" id="PTHR15004">
    <property type="entry name" value="GLUTAMYL-TRNA(GLN) AMIDOTRANSFERASE SUBUNIT C, MITOCHONDRIAL"/>
    <property type="match status" value="1"/>
</dbReference>
<dbReference type="GO" id="GO:0070681">
    <property type="term" value="P:glutaminyl-tRNAGln biosynthesis via transamidation"/>
    <property type="evidence" value="ECO:0007669"/>
    <property type="project" value="TreeGrafter"/>
</dbReference>
<keyword evidence="1" id="KW-0436">Ligase</keyword>
<dbReference type="PANTHER" id="PTHR15004:SF0">
    <property type="entry name" value="GLUTAMYL-TRNA(GLN) AMIDOTRANSFERASE SUBUNIT C, MITOCHONDRIAL"/>
    <property type="match status" value="1"/>
</dbReference>
<dbReference type="GO" id="GO:0006450">
    <property type="term" value="P:regulation of translational fidelity"/>
    <property type="evidence" value="ECO:0007669"/>
    <property type="project" value="InterPro"/>
</dbReference>
<sequence>MSLSEEQVGQIAYLARLSLSDEELKSNTKDLNSILSLAEQLAQIDTDSITPMAHPLHMTQRLREDKVGEEDQSESFQAIAPKIGKKHYLVPTVIE</sequence>
<proteinExistence type="inferred from homology"/>
<dbReference type="Gene3D" id="1.10.20.60">
    <property type="entry name" value="Glu-tRNAGln amidotransferase C subunit, N-terminal domain"/>
    <property type="match status" value="1"/>
</dbReference>
<dbReference type="EC" id="6.3.5.6" evidence="1"/>
<evidence type="ECO:0000313" key="1">
    <source>
        <dbReference type="EMBL" id="SFV81029.1"/>
    </source>
</evidence>
<dbReference type="SUPFAM" id="SSF141000">
    <property type="entry name" value="Glu-tRNAGln amidotransferase C subunit"/>
    <property type="match status" value="1"/>
</dbReference>
<dbReference type="Pfam" id="PF02686">
    <property type="entry name" value="GatC"/>
    <property type="match status" value="1"/>
</dbReference>
<accession>A0A1W1DI98</accession>
<gene>
    <name evidence="1" type="ORF">MNB_SUP05-6-321</name>
</gene>
<dbReference type="InterPro" id="IPR003837">
    <property type="entry name" value="GatC"/>
</dbReference>
<dbReference type="EMBL" id="FPHV01000033">
    <property type="protein sequence ID" value="SFV81029.1"/>
    <property type="molecule type" value="Genomic_DNA"/>
</dbReference>
<protein>
    <submittedName>
        <fullName evidence="1">Aspartyl-tRNA(Asn) amidotransferase subunit C @ Glutamyl-tRNA(Gln) amidotransferase subunit C</fullName>
        <ecNumber evidence="1">6.3.5.6</ecNumber>
        <ecNumber evidence="1">6.3.5.7</ecNumber>
    </submittedName>
</protein>
<dbReference type="GO" id="GO:0016740">
    <property type="term" value="F:transferase activity"/>
    <property type="evidence" value="ECO:0007669"/>
    <property type="project" value="UniProtKB-KW"/>
</dbReference>
<dbReference type="HAMAP" id="MF_00122">
    <property type="entry name" value="GatC"/>
    <property type="match status" value="1"/>
</dbReference>
<dbReference type="AlphaFoldDB" id="A0A1W1DI98"/>
<dbReference type="EC" id="6.3.5.7" evidence="1"/>
<keyword evidence="1" id="KW-0808">Transferase</keyword>
<dbReference type="NCBIfam" id="TIGR00135">
    <property type="entry name" value="gatC"/>
    <property type="match status" value="1"/>
</dbReference>
<dbReference type="GO" id="GO:0050566">
    <property type="term" value="F:asparaginyl-tRNA synthase (glutamine-hydrolyzing) activity"/>
    <property type="evidence" value="ECO:0007669"/>
    <property type="project" value="UniProtKB-EC"/>
</dbReference>
<organism evidence="1">
    <name type="scientific">hydrothermal vent metagenome</name>
    <dbReference type="NCBI Taxonomy" id="652676"/>
    <lineage>
        <taxon>unclassified sequences</taxon>
        <taxon>metagenomes</taxon>
        <taxon>ecological metagenomes</taxon>
    </lineage>
</organism>
<dbReference type="GO" id="GO:0050567">
    <property type="term" value="F:glutaminyl-tRNA synthase (glutamine-hydrolyzing) activity"/>
    <property type="evidence" value="ECO:0007669"/>
    <property type="project" value="UniProtKB-EC"/>
</dbReference>
<name>A0A1W1DI98_9ZZZZ</name>